<dbReference type="InterPro" id="IPR002110">
    <property type="entry name" value="Ankyrin_rpt"/>
</dbReference>
<evidence type="ECO:0000256" key="2">
    <source>
        <dbReference type="ARBA" id="ARBA00023043"/>
    </source>
</evidence>
<name>V3ZXF2_LOTGI</name>
<dbReference type="CTD" id="20230090"/>
<dbReference type="Pfam" id="PF12796">
    <property type="entry name" value="Ank_2"/>
    <property type="match status" value="1"/>
</dbReference>
<feature type="non-terminal residue" evidence="4">
    <location>
        <position position="1"/>
    </location>
</feature>
<dbReference type="GeneID" id="20230090"/>
<dbReference type="AlphaFoldDB" id="V3ZXF2"/>
<evidence type="ECO:0000256" key="3">
    <source>
        <dbReference type="PROSITE-ProRule" id="PRU00023"/>
    </source>
</evidence>
<feature type="repeat" description="ANK" evidence="3">
    <location>
        <begin position="67"/>
        <end position="99"/>
    </location>
</feature>
<evidence type="ECO:0000256" key="1">
    <source>
        <dbReference type="ARBA" id="ARBA00022737"/>
    </source>
</evidence>
<dbReference type="STRING" id="225164.V3ZXF2"/>
<dbReference type="SUPFAM" id="SSF48403">
    <property type="entry name" value="Ankyrin repeat"/>
    <property type="match status" value="1"/>
</dbReference>
<dbReference type="RefSeq" id="XP_009060106.1">
    <property type="nucleotide sequence ID" value="XM_009061858.1"/>
</dbReference>
<feature type="repeat" description="ANK" evidence="3">
    <location>
        <begin position="1"/>
        <end position="33"/>
    </location>
</feature>
<accession>V3ZXF2</accession>
<dbReference type="EMBL" id="KB202619">
    <property type="protein sequence ID" value="ESO89062.1"/>
    <property type="molecule type" value="Genomic_DNA"/>
</dbReference>
<evidence type="ECO:0000313" key="4">
    <source>
        <dbReference type="EMBL" id="ESO89062.1"/>
    </source>
</evidence>
<dbReference type="Pfam" id="PF13606">
    <property type="entry name" value="Ank_3"/>
    <property type="match status" value="1"/>
</dbReference>
<dbReference type="Proteomes" id="UP000030746">
    <property type="component" value="Unassembled WGS sequence"/>
</dbReference>
<dbReference type="PROSITE" id="PS50297">
    <property type="entry name" value="ANK_REP_REGION"/>
    <property type="match status" value="2"/>
</dbReference>
<keyword evidence="5" id="KW-1185">Reference proteome</keyword>
<feature type="repeat" description="ANK" evidence="3">
    <location>
        <begin position="134"/>
        <end position="161"/>
    </location>
</feature>
<dbReference type="OrthoDB" id="6155033at2759"/>
<reference evidence="4 5" key="1">
    <citation type="journal article" date="2013" name="Nature">
        <title>Insights into bilaterian evolution from three spiralian genomes.</title>
        <authorList>
            <person name="Simakov O."/>
            <person name="Marletaz F."/>
            <person name="Cho S.J."/>
            <person name="Edsinger-Gonzales E."/>
            <person name="Havlak P."/>
            <person name="Hellsten U."/>
            <person name="Kuo D.H."/>
            <person name="Larsson T."/>
            <person name="Lv J."/>
            <person name="Arendt D."/>
            <person name="Savage R."/>
            <person name="Osoegawa K."/>
            <person name="de Jong P."/>
            <person name="Grimwood J."/>
            <person name="Chapman J.A."/>
            <person name="Shapiro H."/>
            <person name="Aerts A."/>
            <person name="Otillar R.P."/>
            <person name="Terry A.Y."/>
            <person name="Boore J.L."/>
            <person name="Grigoriev I.V."/>
            <person name="Lindberg D.R."/>
            <person name="Seaver E.C."/>
            <person name="Weisblat D.A."/>
            <person name="Putnam N.H."/>
            <person name="Rokhsar D.S."/>
        </authorList>
    </citation>
    <scope>NUCLEOTIDE SEQUENCE [LARGE SCALE GENOMIC DNA]</scope>
</reference>
<dbReference type="Pfam" id="PF00023">
    <property type="entry name" value="Ank"/>
    <property type="match status" value="1"/>
</dbReference>
<dbReference type="Gene3D" id="1.25.40.20">
    <property type="entry name" value="Ankyrin repeat-containing domain"/>
    <property type="match status" value="2"/>
</dbReference>
<proteinExistence type="predicted"/>
<protein>
    <submittedName>
        <fullName evidence="4">Uncharacterized protein</fullName>
    </submittedName>
</protein>
<feature type="repeat" description="ANK" evidence="3">
    <location>
        <begin position="34"/>
        <end position="66"/>
    </location>
</feature>
<dbReference type="SMART" id="SM00248">
    <property type="entry name" value="ANK"/>
    <property type="match status" value="5"/>
</dbReference>
<dbReference type="PROSITE" id="PS50088">
    <property type="entry name" value="ANK_REPEAT"/>
    <property type="match status" value="4"/>
</dbReference>
<evidence type="ECO:0000313" key="5">
    <source>
        <dbReference type="Proteomes" id="UP000030746"/>
    </source>
</evidence>
<sequence>RGQTSLQSAVKLGCYEICKLLIDAGADVNMADAESNSLLIVACQNNHNDIAELLIQYNADRDFQNSDGNTALNICGCDGNVTITQSLLNMGCDVNICNYKIQSPVYTACYYKHIEIVKLLVNVKDCDINWGDVTHCTPLMLACEVGCLKIVQLLLQAGKDLIFIQIKQISPVRSKAHHIQNSVYGQQILIRFQRIKNGCK</sequence>
<dbReference type="InterPro" id="IPR036770">
    <property type="entry name" value="Ankyrin_rpt-contain_sf"/>
</dbReference>
<dbReference type="HOGENOM" id="CLU_1369280_0_0_1"/>
<gene>
    <name evidence="4" type="ORF">LOTGIDRAFT_106321</name>
</gene>
<dbReference type="PANTHER" id="PTHR24171">
    <property type="entry name" value="ANKYRIN REPEAT DOMAIN-CONTAINING PROTEIN 39-RELATED"/>
    <property type="match status" value="1"/>
</dbReference>
<keyword evidence="2 3" id="KW-0040">ANK repeat</keyword>
<organism evidence="4 5">
    <name type="scientific">Lottia gigantea</name>
    <name type="common">Giant owl limpet</name>
    <dbReference type="NCBI Taxonomy" id="225164"/>
    <lineage>
        <taxon>Eukaryota</taxon>
        <taxon>Metazoa</taxon>
        <taxon>Spiralia</taxon>
        <taxon>Lophotrochozoa</taxon>
        <taxon>Mollusca</taxon>
        <taxon>Gastropoda</taxon>
        <taxon>Patellogastropoda</taxon>
        <taxon>Lottioidea</taxon>
        <taxon>Lottiidae</taxon>
        <taxon>Lottia</taxon>
    </lineage>
</organism>
<keyword evidence="1" id="KW-0677">Repeat</keyword>
<dbReference type="PANTHER" id="PTHR24171:SF9">
    <property type="entry name" value="ANKYRIN REPEAT DOMAIN-CONTAINING PROTEIN 39"/>
    <property type="match status" value="1"/>
</dbReference>
<dbReference type="KEGG" id="lgi:LOTGIDRAFT_106321"/>